<keyword evidence="2" id="KW-1185">Reference proteome</keyword>
<dbReference type="PANTHER" id="PTHR47623">
    <property type="entry name" value="OS09G0287300 PROTEIN"/>
    <property type="match status" value="1"/>
</dbReference>
<organism evidence="1 2">
    <name type="scientific">Campylobacter gastrosuis</name>
    <dbReference type="NCBI Taxonomy" id="2974576"/>
    <lineage>
        <taxon>Bacteria</taxon>
        <taxon>Pseudomonadati</taxon>
        <taxon>Campylobacterota</taxon>
        <taxon>Epsilonproteobacteria</taxon>
        <taxon>Campylobacterales</taxon>
        <taxon>Campylobacteraceae</taxon>
        <taxon>Campylobacter</taxon>
    </lineage>
</organism>
<dbReference type="CDD" id="cd07067">
    <property type="entry name" value="HP_PGM_like"/>
    <property type="match status" value="1"/>
</dbReference>
<evidence type="ECO:0000313" key="2">
    <source>
        <dbReference type="Proteomes" id="UP001173801"/>
    </source>
</evidence>
<gene>
    <name evidence="1" type="ORF">NYG85_02530</name>
</gene>
<reference evidence="1" key="2">
    <citation type="journal article" date="2023" name="Microorganisms">
        <title>Isolation and Genomic Characteristics of Cat-Borne Campylobacter felis sp. nov. and Sheep-Borne Campylobacter ovis sp. nov.</title>
        <authorList>
            <person name="Wang H."/>
            <person name="Li Y."/>
            <person name="Gu Y."/>
            <person name="Zhou G."/>
            <person name="Chen X."/>
            <person name="Zhang X."/>
            <person name="Shao Z."/>
            <person name="Zhang J."/>
            <person name="Zhang M."/>
        </authorList>
    </citation>
    <scope>NUCLEOTIDE SEQUENCE</scope>
    <source>
        <strain evidence="1">PS10</strain>
    </source>
</reference>
<dbReference type="Proteomes" id="UP001173801">
    <property type="component" value="Unassembled WGS sequence"/>
</dbReference>
<dbReference type="PANTHER" id="PTHR47623:SF1">
    <property type="entry name" value="OS09G0287300 PROTEIN"/>
    <property type="match status" value="1"/>
</dbReference>
<proteinExistence type="predicted"/>
<sequence>MKIFIIRHAKAEILAQSGQDFERNLSEKGKNDIKIMAKILKSRGFKPDLVFSSSANRCKDTAKRLFEALNIKQNIKLRQKLYDANLNYILKFLKDIKNANSVALVLHNPLATELCEYLSDCVIQNLPTCGVFCLENEDEFLNPTKANFKATFFEYPKKYTK</sequence>
<accession>A0ABT7HPA0</accession>
<dbReference type="RefSeq" id="WP_284936905.1">
    <property type="nucleotide sequence ID" value="NZ_JANURM010000002.1"/>
</dbReference>
<dbReference type="InterPro" id="IPR013078">
    <property type="entry name" value="His_Pase_superF_clade-1"/>
</dbReference>
<dbReference type="Gene3D" id="3.40.50.1240">
    <property type="entry name" value="Phosphoglycerate mutase-like"/>
    <property type="match status" value="1"/>
</dbReference>
<comment type="caution">
    <text evidence="1">The sequence shown here is derived from an EMBL/GenBank/DDBJ whole genome shotgun (WGS) entry which is preliminary data.</text>
</comment>
<name>A0ABT7HPA0_9BACT</name>
<dbReference type="EMBL" id="JANURM010000002">
    <property type="protein sequence ID" value="MDL0088253.1"/>
    <property type="molecule type" value="Genomic_DNA"/>
</dbReference>
<reference evidence="1" key="1">
    <citation type="submission" date="2022-08" db="EMBL/GenBank/DDBJ databases">
        <authorList>
            <person name="Wang H."/>
        </authorList>
    </citation>
    <scope>NUCLEOTIDE SEQUENCE</scope>
    <source>
        <strain evidence="1">PS10</strain>
    </source>
</reference>
<dbReference type="InterPro" id="IPR029033">
    <property type="entry name" value="His_PPase_superfam"/>
</dbReference>
<dbReference type="SUPFAM" id="SSF53254">
    <property type="entry name" value="Phosphoglycerate mutase-like"/>
    <property type="match status" value="1"/>
</dbReference>
<dbReference type="Pfam" id="PF00300">
    <property type="entry name" value="His_Phos_1"/>
    <property type="match status" value="1"/>
</dbReference>
<protein>
    <submittedName>
        <fullName evidence="1">Histidine phosphatase family protein</fullName>
    </submittedName>
</protein>
<evidence type="ECO:0000313" key="1">
    <source>
        <dbReference type="EMBL" id="MDL0088253.1"/>
    </source>
</evidence>